<evidence type="ECO:0000256" key="1">
    <source>
        <dbReference type="SAM" id="Phobius"/>
    </source>
</evidence>
<keyword evidence="1" id="KW-0472">Membrane</keyword>
<keyword evidence="3" id="KW-1185">Reference proteome</keyword>
<evidence type="ECO:0000313" key="3">
    <source>
        <dbReference type="Proteomes" id="UP000800092"/>
    </source>
</evidence>
<dbReference type="AlphaFoldDB" id="A0A6A6H9P9"/>
<sequence>MLMHTPKSTFPQSRQTHLFRPPVNQQIDASTKIQQPKAVLAYLDNELHKIIRLRFSNSIDFRWLFYSNIVCSGFLLAVVLPLSHYTIRD</sequence>
<organism evidence="2 3">
    <name type="scientific">Viridothelium virens</name>
    <name type="common">Speckled blister lichen</name>
    <name type="synonym">Trypethelium virens</name>
    <dbReference type="NCBI Taxonomy" id="1048519"/>
    <lineage>
        <taxon>Eukaryota</taxon>
        <taxon>Fungi</taxon>
        <taxon>Dikarya</taxon>
        <taxon>Ascomycota</taxon>
        <taxon>Pezizomycotina</taxon>
        <taxon>Dothideomycetes</taxon>
        <taxon>Dothideomycetes incertae sedis</taxon>
        <taxon>Trypetheliales</taxon>
        <taxon>Trypetheliaceae</taxon>
        <taxon>Viridothelium</taxon>
    </lineage>
</organism>
<dbReference type="EMBL" id="ML991797">
    <property type="protein sequence ID" value="KAF2234551.1"/>
    <property type="molecule type" value="Genomic_DNA"/>
</dbReference>
<name>A0A6A6H9P9_VIRVR</name>
<keyword evidence="1" id="KW-0812">Transmembrane</keyword>
<feature type="transmembrane region" description="Helical" evidence="1">
    <location>
        <begin position="63"/>
        <end position="87"/>
    </location>
</feature>
<dbReference type="Proteomes" id="UP000800092">
    <property type="component" value="Unassembled WGS sequence"/>
</dbReference>
<gene>
    <name evidence="2" type="ORF">EV356DRAFT_145419</name>
</gene>
<keyword evidence="1" id="KW-1133">Transmembrane helix</keyword>
<accession>A0A6A6H9P9</accession>
<proteinExistence type="predicted"/>
<protein>
    <submittedName>
        <fullName evidence="2">Uncharacterized protein</fullName>
    </submittedName>
</protein>
<evidence type="ECO:0000313" key="2">
    <source>
        <dbReference type="EMBL" id="KAF2234551.1"/>
    </source>
</evidence>
<reference evidence="2" key="1">
    <citation type="journal article" date="2020" name="Stud. Mycol.">
        <title>101 Dothideomycetes genomes: a test case for predicting lifestyles and emergence of pathogens.</title>
        <authorList>
            <person name="Haridas S."/>
            <person name="Albert R."/>
            <person name="Binder M."/>
            <person name="Bloem J."/>
            <person name="Labutti K."/>
            <person name="Salamov A."/>
            <person name="Andreopoulos B."/>
            <person name="Baker S."/>
            <person name="Barry K."/>
            <person name="Bills G."/>
            <person name="Bluhm B."/>
            <person name="Cannon C."/>
            <person name="Castanera R."/>
            <person name="Culley D."/>
            <person name="Daum C."/>
            <person name="Ezra D."/>
            <person name="Gonzalez J."/>
            <person name="Henrissat B."/>
            <person name="Kuo A."/>
            <person name="Liang C."/>
            <person name="Lipzen A."/>
            <person name="Lutzoni F."/>
            <person name="Magnuson J."/>
            <person name="Mondo S."/>
            <person name="Nolan M."/>
            <person name="Ohm R."/>
            <person name="Pangilinan J."/>
            <person name="Park H.-J."/>
            <person name="Ramirez L."/>
            <person name="Alfaro M."/>
            <person name="Sun H."/>
            <person name="Tritt A."/>
            <person name="Yoshinaga Y."/>
            <person name="Zwiers L.-H."/>
            <person name="Turgeon B."/>
            <person name="Goodwin S."/>
            <person name="Spatafora J."/>
            <person name="Crous P."/>
            <person name="Grigoriev I."/>
        </authorList>
    </citation>
    <scope>NUCLEOTIDE SEQUENCE</scope>
    <source>
        <strain evidence="2">Tuck. ex Michener</strain>
    </source>
</reference>